<name>A0ABV7Y5L9_9ACTN</name>
<feature type="DNA-binding region" description="H-T-H motif" evidence="2">
    <location>
        <begin position="37"/>
        <end position="56"/>
    </location>
</feature>
<dbReference type="Proteomes" id="UP001595699">
    <property type="component" value="Unassembled WGS sequence"/>
</dbReference>
<dbReference type="InterPro" id="IPR001647">
    <property type="entry name" value="HTH_TetR"/>
</dbReference>
<dbReference type="InterPro" id="IPR050109">
    <property type="entry name" value="HTH-type_TetR-like_transc_reg"/>
</dbReference>
<organism evidence="4 5">
    <name type="scientific">Tenggerimyces flavus</name>
    <dbReference type="NCBI Taxonomy" id="1708749"/>
    <lineage>
        <taxon>Bacteria</taxon>
        <taxon>Bacillati</taxon>
        <taxon>Actinomycetota</taxon>
        <taxon>Actinomycetes</taxon>
        <taxon>Propionibacteriales</taxon>
        <taxon>Nocardioidaceae</taxon>
        <taxon>Tenggerimyces</taxon>
    </lineage>
</organism>
<feature type="domain" description="HTH tetR-type" evidence="3">
    <location>
        <begin position="14"/>
        <end position="74"/>
    </location>
</feature>
<dbReference type="PROSITE" id="PS50977">
    <property type="entry name" value="HTH_TETR_2"/>
    <property type="match status" value="1"/>
</dbReference>
<accession>A0ABV7Y5L9</accession>
<dbReference type="SUPFAM" id="SSF46689">
    <property type="entry name" value="Homeodomain-like"/>
    <property type="match status" value="1"/>
</dbReference>
<reference evidence="5" key="1">
    <citation type="journal article" date="2019" name="Int. J. Syst. Evol. Microbiol.">
        <title>The Global Catalogue of Microorganisms (GCM) 10K type strain sequencing project: providing services to taxonomists for standard genome sequencing and annotation.</title>
        <authorList>
            <consortium name="The Broad Institute Genomics Platform"/>
            <consortium name="The Broad Institute Genome Sequencing Center for Infectious Disease"/>
            <person name="Wu L."/>
            <person name="Ma J."/>
        </authorList>
    </citation>
    <scope>NUCLEOTIDE SEQUENCE [LARGE SCALE GENOMIC DNA]</scope>
    <source>
        <strain evidence="5">CGMCC 4.7241</strain>
    </source>
</reference>
<dbReference type="PANTHER" id="PTHR30055">
    <property type="entry name" value="HTH-TYPE TRANSCRIPTIONAL REGULATOR RUTR"/>
    <property type="match status" value="1"/>
</dbReference>
<keyword evidence="5" id="KW-1185">Reference proteome</keyword>
<sequence>MNAIDPAGGSGRSPAKRAAIVAAARVVFGRHGYIGASMDEVSAEAGVSKRTVYQHFADKQDLFRTAVLDAVDRGYELFRPHNEALADVPDDQLPDALLALADLAYRGLLAPELLRMRRLVMAEAERFPHLGREYYDRSWGRSVGGLAHSIGRLHARGVLHAPDHDAAAHTFVMLVAGRELNRAAFLGAESNGDADHRHRVTREAVRIFLTAHSYGRAG</sequence>
<dbReference type="Gene3D" id="1.10.357.10">
    <property type="entry name" value="Tetracycline Repressor, domain 2"/>
    <property type="match status" value="1"/>
</dbReference>
<dbReference type="PROSITE" id="PS01081">
    <property type="entry name" value="HTH_TETR_1"/>
    <property type="match status" value="1"/>
</dbReference>
<proteinExistence type="predicted"/>
<protein>
    <submittedName>
        <fullName evidence="4">TetR/AcrR family transcriptional regulator</fullName>
    </submittedName>
</protein>
<dbReference type="PANTHER" id="PTHR30055:SF146">
    <property type="entry name" value="HTH-TYPE TRANSCRIPTIONAL DUAL REGULATOR CECR"/>
    <property type="match status" value="1"/>
</dbReference>
<evidence type="ECO:0000313" key="5">
    <source>
        <dbReference type="Proteomes" id="UP001595699"/>
    </source>
</evidence>
<dbReference type="InterPro" id="IPR023772">
    <property type="entry name" value="DNA-bd_HTH_TetR-type_CS"/>
</dbReference>
<dbReference type="InterPro" id="IPR009057">
    <property type="entry name" value="Homeodomain-like_sf"/>
</dbReference>
<evidence type="ECO:0000313" key="4">
    <source>
        <dbReference type="EMBL" id="MFC3760565.1"/>
    </source>
</evidence>
<gene>
    <name evidence="4" type="ORF">ACFOUW_06925</name>
</gene>
<dbReference type="RefSeq" id="WP_205116750.1">
    <property type="nucleotide sequence ID" value="NZ_JAFBCM010000001.1"/>
</dbReference>
<dbReference type="InterPro" id="IPR036271">
    <property type="entry name" value="Tet_transcr_reg_TetR-rel_C_sf"/>
</dbReference>
<dbReference type="EMBL" id="JBHRZH010000006">
    <property type="protein sequence ID" value="MFC3760565.1"/>
    <property type="molecule type" value="Genomic_DNA"/>
</dbReference>
<dbReference type="Pfam" id="PF00440">
    <property type="entry name" value="TetR_N"/>
    <property type="match status" value="1"/>
</dbReference>
<comment type="caution">
    <text evidence="4">The sequence shown here is derived from an EMBL/GenBank/DDBJ whole genome shotgun (WGS) entry which is preliminary data.</text>
</comment>
<dbReference type="SUPFAM" id="SSF48498">
    <property type="entry name" value="Tetracyclin repressor-like, C-terminal domain"/>
    <property type="match status" value="1"/>
</dbReference>
<evidence type="ECO:0000259" key="3">
    <source>
        <dbReference type="PROSITE" id="PS50977"/>
    </source>
</evidence>
<dbReference type="Pfam" id="PF14246">
    <property type="entry name" value="TetR_C_7"/>
    <property type="match status" value="1"/>
</dbReference>
<keyword evidence="1 2" id="KW-0238">DNA-binding</keyword>
<evidence type="ECO:0000256" key="1">
    <source>
        <dbReference type="ARBA" id="ARBA00023125"/>
    </source>
</evidence>
<dbReference type="InterPro" id="IPR039536">
    <property type="entry name" value="TetR_C_Proteobacteria"/>
</dbReference>
<dbReference type="PRINTS" id="PR00455">
    <property type="entry name" value="HTHTETR"/>
</dbReference>
<evidence type="ECO:0000256" key="2">
    <source>
        <dbReference type="PROSITE-ProRule" id="PRU00335"/>
    </source>
</evidence>